<evidence type="ECO:0000256" key="1">
    <source>
        <dbReference type="SAM" id="MobiDB-lite"/>
    </source>
</evidence>
<organism evidence="2">
    <name type="scientific">Fagus sylvatica</name>
    <name type="common">Beechnut</name>
    <dbReference type="NCBI Taxonomy" id="28930"/>
    <lineage>
        <taxon>Eukaryota</taxon>
        <taxon>Viridiplantae</taxon>
        <taxon>Streptophyta</taxon>
        <taxon>Embryophyta</taxon>
        <taxon>Tracheophyta</taxon>
        <taxon>Spermatophyta</taxon>
        <taxon>Magnoliopsida</taxon>
        <taxon>eudicotyledons</taxon>
        <taxon>Gunneridae</taxon>
        <taxon>Pentapetalae</taxon>
        <taxon>rosids</taxon>
        <taxon>fabids</taxon>
        <taxon>Fagales</taxon>
        <taxon>Fagaceae</taxon>
        <taxon>Fagus</taxon>
    </lineage>
</organism>
<reference evidence="2" key="1">
    <citation type="submission" date="2018-02" db="EMBL/GenBank/DDBJ databases">
        <authorList>
            <person name="Cohen D.B."/>
            <person name="Kent A.D."/>
        </authorList>
    </citation>
    <scope>NUCLEOTIDE SEQUENCE</scope>
</reference>
<dbReference type="EMBL" id="OIVN01004179">
    <property type="protein sequence ID" value="SPD15882.1"/>
    <property type="molecule type" value="Genomic_DNA"/>
</dbReference>
<accession>A0A2N9HU67</accession>
<gene>
    <name evidence="2" type="ORF">FSB_LOCUS43764</name>
</gene>
<evidence type="ECO:0000313" key="2">
    <source>
        <dbReference type="EMBL" id="SPD15882.1"/>
    </source>
</evidence>
<feature type="region of interest" description="Disordered" evidence="1">
    <location>
        <begin position="145"/>
        <end position="168"/>
    </location>
</feature>
<feature type="region of interest" description="Disordered" evidence="1">
    <location>
        <begin position="1"/>
        <end position="72"/>
    </location>
</feature>
<dbReference type="AlphaFoldDB" id="A0A2N9HU67"/>
<protein>
    <submittedName>
        <fullName evidence="2">Uncharacterized protein</fullName>
    </submittedName>
</protein>
<name>A0A2N9HU67_FAGSY</name>
<proteinExistence type="predicted"/>
<sequence>MTIKVQQVQLKPMEAWSRSNGTKHIDPLGDEASSPHSALRPKASNNLPDEGSSAHHVSSDLTESGRPRGLTRKHKRPFSLLLSGIRAPLAGPKPVPIPISIFAFAGLQILSSTDGSLGSGAHGSTTFQNEEAWLNRKEKEELRSSSAERRWVTGSPDRGASRLARGGGSRDLQIGDGAISRFRERDRLEVGHGLRSSARRRCDLQGARERPARGSRLREAVGHGCDLQIGDGEIFRSGARARARSARGGGFCARRGRLGVAGGGSGWLGVAGRAEKESRKRGE</sequence>